<dbReference type="PANTHER" id="PTHR12128">
    <property type="entry name" value="DIHYDRODIPICOLINATE SYNTHASE"/>
    <property type="match status" value="1"/>
</dbReference>
<dbReference type="EC" id="4.2.1.41" evidence="3"/>
<proteinExistence type="inferred from homology"/>
<dbReference type="NCBIfam" id="NF002958">
    <property type="entry name" value="PRK03620.1"/>
    <property type="match status" value="1"/>
</dbReference>
<dbReference type="PANTHER" id="PTHR12128:SF19">
    <property type="entry name" value="5-DEHYDRO-4-DEOXYGLUCARATE DEHYDRATASE 2-RELATED"/>
    <property type="match status" value="1"/>
</dbReference>
<evidence type="ECO:0000313" key="4">
    <source>
        <dbReference type="Proteomes" id="UP001164693"/>
    </source>
</evidence>
<evidence type="ECO:0000313" key="3">
    <source>
        <dbReference type="EMBL" id="WAX59002.1"/>
    </source>
</evidence>
<comment type="similarity">
    <text evidence="2">Belongs to the DapA family.</text>
</comment>
<dbReference type="InterPro" id="IPR002220">
    <property type="entry name" value="DapA-like"/>
</dbReference>
<dbReference type="InterPro" id="IPR013785">
    <property type="entry name" value="Aldolase_TIM"/>
</dbReference>
<name>A0ABY7K5V5_9ACTN</name>
<dbReference type="RefSeq" id="WP_269445542.1">
    <property type="nucleotide sequence ID" value="NZ_CP097463.1"/>
</dbReference>
<sequence>MRWSYEEMPAALDGLLAFPITPFDGAGALNARALHSHTELLLSYGVSGLFPGCGTGEMGALSPDEYATIISTSVAVAEGAVPVLAGVGFGASLAAEMVQMAEAAGADGALVFPPYLQSPGSDEYLDYYCSLAAKTPLALVIYQRDAAIFTADTVARLAEVPNIVGIKDGTGRVELLQQQVTAVDRSRFGFINGVPTAELLAPALRPYGITAYSSALLNVVPELASEFFHALRTGDTERVDELLRQVVHPFVRLRDREPGYAVSLIKAGARLRGADTGTVRAPLIEPNERDLADLRTWLAGLRLSDVLIPCDRSALGAIAAQGA</sequence>
<dbReference type="GO" id="GO:0047448">
    <property type="term" value="F:5-dehydro-4-deoxyglucarate dehydratase activity"/>
    <property type="evidence" value="ECO:0007669"/>
    <property type="project" value="UniProtKB-EC"/>
</dbReference>
<keyword evidence="4" id="KW-1185">Reference proteome</keyword>
<dbReference type="SUPFAM" id="SSF51569">
    <property type="entry name" value="Aldolase"/>
    <property type="match status" value="1"/>
</dbReference>
<organism evidence="3 4">
    <name type="scientific">Jatrophihabitans cynanchi</name>
    <dbReference type="NCBI Taxonomy" id="2944128"/>
    <lineage>
        <taxon>Bacteria</taxon>
        <taxon>Bacillati</taxon>
        <taxon>Actinomycetota</taxon>
        <taxon>Actinomycetes</taxon>
        <taxon>Jatrophihabitantales</taxon>
        <taxon>Jatrophihabitantaceae</taxon>
        <taxon>Jatrophihabitans</taxon>
    </lineage>
</organism>
<dbReference type="EMBL" id="CP097463">
    <property type="protein sequence ID" value="WAX59002.1"/>
    <property type="molecule type" value="Genomic_DNA"/>
</dbReference>
<accession>A0ABY7K5V5</accession>
<dbReference type="Pfam" id="PF00701">
    <property type="entry name" value="DHDPS"/>
    <property type="match status" value="1"/>
</dbReference>
<protein>
    <submittedName>
        <fullName evidence="3">5-dehydro-4-deoxyglucarate dehydratase</fullName>
        <ecNumber evidence="3">4.2.1.41</ecNumber>
    </submittedName>
</protein>
<reference evidence="3" key="1">
    <citation type="submission" date="2022-05" db="EMBL/GenBank/DDBJ databases">
        <title>Jatrophihabitans sp. SB3-54 whole genome sequence.</title>
        <authorList>
            <person name="Suh M.K."/>
            <person name="Eom M.K."/>
            <person name="Kim J.S."/>
            <person name="Kim H.S."/>
            <person name="Do H.E."/>
            <person name="Shin Y.K."/>
            <person name="Lee J.-S."/>
        </authorList>
    </citation>
    <scope>NUCLEOTIDE SEQUENCE</scope>
    <source>
        <strain evidence="3">SB3-54</strain>
    </source>
</reference>
<gene>
    <name evidence="3" type="ORF">M6B22_09645</name>
</gene>
<evidence type="ECO:0000256" key="1">
    <source>
        <dbReference type="ARBA" id="ARBA00023239"/>
    </source>
</evidence>
<dbReference type="Gene3D" id="3.20.20.70">
    <property type="entry name" value="Aldolase class I"/>
    <property type="match status" value="1"/>
</dbReference>
<dbReference type="Proteomes" id="UP001164693">
    <property type="component" value="Chromosome"/>
</dbReference>
<dbReference type="PIRSF" id="PIRSF001365">
    <property type="entry name" value="DHDPS"/>
    <property type="match status" value="1"/>
</dbReference>
<evidence type="ECO:0000256" key="2">
    <source>
        <dbReference type="PIRNR" id="PIRNR001365"/>
    </source>
</evidence>
<keyword evidence="1 2" id="KW-0456">Lyase</keyword>
<dbReference type="SMART" id="SM01130">
    <property type="entry name" value="DHDPS"/>
    <property type="match status" value="1"/>
</dbReference>